<dbReference type="Proteomes" id="UP001597083">
    <property type="component" value="Unassembled WGS sequence"/>
</dbReference>
<protein>
    <recommendedName>
        <fullName evidence="3">DNA-binding protein</fullName>
    </recommendedName>
</protein>
<evidence type="ECO:0000313" key="2">
    <source>
        <dbReference type="Proteomes" id="UP001597083"/>
    </source>
</evidence>
<comment type="caution">
    <text evidence="1">The sequence shown here is derived from an EMBL/GenBank/DDBJ whole genome shotgun (WGS) entry which is preliminary data.</text>
</comment>
<reference evidence="2" key="1">
    <citation type="journal article" date="2019" name="Int. J. Syst. Evol. Microbiol.">
        <title>The Global Catalogue of Microorganisms (GCM) 10K type strain sequencing project: providing services to taxonomists for standard genome sequencing and annotation.</title>
        <authorList>
            <consortium name="The Broad Institute Genomics Platform"/>
            <consortium name="The Broad Institute Genome Sequencing Center for Infectious Disease"/>
            <person name="Wu L."/>
            <person name="Ma J."/>
        </authorList>
    </citation>
    <scope>NUCLEOTIDE SEQUENCE [LARGE SCALE GENOMIC DNA]</scope>
    <source>
        <strain evidence="2">JCM 31696</strain>
    </source>
</reference>
<evidence type="ECO:0008006" key="3">
    <source>
        <dbReference type="Google" id="ProtNLM"/>
    </source>
</evidence>
<gene>
    <name evidence="1" type="ORF">ACFQ07_24905</name>
</gene>
<name>A0ABW3CMG7_9ACTN</name>
<accession>A0ABW3CMG7</accession>
<dbReference type="EMBL" id="JBHTIR010003627">
    <property type="protein sequence ID" value="MFD0855506.1"/>
    <property type="molecule type" value="Genomic_DNA"/>
</dbReference>
<organism evidence="1 2">
    <name type="scientific">Actinomadura adrarensis</name>
    <dbReference type="NCBI Taxonomy" id="1819600"/>
    <lineage>
        <taxon>Bacteria</taxon>
        <taxon>Bacillati</taxon>
        <taxon>Actinomycetota</taxon>
        <taxon>Actinomycetes</taxon>
        <taxon>Streptosporangiales</taxon>
        <taxon>Thermomonosporaceae</taxon>
        <taxon>Actinomadura</taxon>
    </lineage>
</organism>
<evidence type="ECO:0000313" key="1">
    <source>
        <dbReference type="EMBL" id="MFD0855506.1"/>
    </source>
</evidence>
<sequence length="124" mass="12995">MTTERPPAPGLFVDSWRVRPSTAGGVKTYLQRPPDEQAVEVRAEIAGEEALVLPRQAVSLLAYVLSQAAAGRGVLVMPSHAELTTQQAADLLNVSRPYLIGLLESGAIPFRLVGGTAVSGGTTS</sequence>
<proteinExistence type="predicted"/>
<keyword evidence="2" id="KW-1185">Reference proteome</keyword>